<dbReference type="AlphaFoldDB" id="A0A4P6JNH7"/>
<dbReference type="Pfam" id="PF01243">
    <property type="entry name" value="PNPOx_N"/>
    <property type="match status" value="1"/>
</dbReference>
<evidence type="ECO:0000313" key="4">
    <source>
        <dbReference type="Proteomes" id="UP000290365"/>
    </source>
</evidence>
<dbReference type="RefSeq" id="WP_129887652.1">
    <property type="nucleotide sequence ID" value="NZ_CP035758.1"/>
</dbReference>
<keyword evidence="1" id="KW-0560">Oxidoreductase</keyword>
<sequence>MSIIPEQDLDMLKTKALAHIATLGPGGEPQNTPIWFEWDGTYIKFSLTKSRQKFRNVQRDPRVALSIADPSNPYHYLEIRGKVEHIEDDTDKAFVDTLAEKYLGTKYPYEPPEIQRVIIYVKPEHITRKD</sequence>
<protein>
    <submittedName>
        <fullName evidence="3">PPOX class F420-dependent oxidoreductase</fullName>
    </submittedName>
</protein>
<dbReference type="PANTHER" id="PTHR35176">
    <property type="entry name" value="HEME OXYGENASE HI_0854-RELATED"/>
    <property type="match status" value="1"/>
</dbReference>
<dbReference type="PANTHER" id="PTHR35176:SF6">
    <property type="entry name" value="HEME OXYGENASE HI_0854-RELATED"/>
    <property type="match status" value="1"/>
</dbReference>
<dbReference type="Gene3D" id="2.30.110.10">
    <property type="entry name" value="Electron Transport, Fmn-binding Protein, Chain A"/>
    <property type="match status" value="1"/>
</dbReference>
<keyword evidence="4" id="KW-1185">Reference proteome</keyword>
<organism evidence="3 4">
    <name type="scientific">Ktedonosporobacter rubrisoli</name>
    <dbReference type="NCBI Taxonomy" id="2509675"/>
    <lineage>
        <taxon>Bacteria</taxon>
        <taxon>Bacillati</taxon>
        <taxon>Chloroflexota</taxon>
        <taxon>Ktedonobacteria</taxon>
        <taxon>Ktedonobacterales</taxon>
        <taxon>Ktedonosporobacteraceae</taxon>
        <taxon>Ktedonosporobacter</taxon>
    </lineage>
</organism>
<dbReference type="SUPFAM" id="SSF50475">
    <property type="entry name" value="FMN-binding split barrel"/>
    <property type="match status" value="1"/>
</dbReference>
<accession>A0A4P6JNH7</accession>
<proteinExistence type="predicted"/>
<dbReference type="OrthoDB" id="162914at2"/>
<dbReference type="GO" id="GO:0005829">
    <property type="term" value="C:cytosol"/>
    <property type="evidence" value="ECO:0007669"/>
    <property type="project" value="TreeGrafter"/>
</dbReference>
<name>A0A4P6JNH7_KTERU</name>
<dbReference type="EMBL" id="CP035758">
    <property type="protein sequence ID" value="QBD76660.1"/>
    <property type="molecule type" value="Genomic_DNA"/>
</dbReference>
<dbReference type="InterPro" id="IPR019920">
    <property type="entry name" value="F420-binding_dom_put"/>
</dbReference>
<evidence type="ECO:0000259" key="2">
    <source>
        <dbReference type="Pfam" id="PF01243"/>
    </source>
</evidence>
<dbReference type="KEGG" id="kbs:EPA93_11860"/>
<gene>
    <name evidence="3" type="ORF">EPA93_11860</name>
</gene>
<dbReference type="InterPro" id="IPR052019">
    <property type="entry name" value="F420H2_bilvrd_red/Heme_oxyg"/>
</dbReference>
<dbReference type="GO" id="GO:0016627">
    <property type="term" value="F:oxidoreductase activity, acting on the CH-CH group of donors"/>
    <property type="evidence" value="ECO:0007669"/>
    <property type="project" value="TreeGrafter"/>
</dbReference>
<feature type="domain" description="Pyridoxamine 5'-phosphate oxidase N-terminal" evidence="2">
    <location>
        <begin position="7"/>
        <end position="127"/>
    </location>
</feature>
<evidence type="ECO:0000313" key="3">
    <source>
        <dbReference type="EMBL" id="QBD76660.1"/>
    </source>
</evidence>
<dbReference type="NCBIfam" id="TIGR03618">
    <property type="entry name" value="Rv1155_F420"/>
    <property type="match status" value="1"/>
</dbReference>
<reference evidence="3 4" key="1">
    <citation type="submission" date="2019-01" db="EMBL/GenBank/DDBJ databases">
        <title>Ktedonosporobacter rubrisoli SCAWS-G2.</title>
        <authorList>
            <person name="Huang Y."/>
            <person name="Yan B."/>
        </authorList>
    </citation>
    <scope>NUCLEOTIDE SEQUENCE [LARGE SCALE GENOMIC DNA]</scope>
    <source>
        <strain evidence="3 4">SCAWS-G2</strain>
    </source>
</reference>
<dbReference type="Proteomes" id="UP000290365">
    <property type="component" value="Chromosome"/>
</dbReference>
<dbReference type="GO" id="GO:0070967">
    <property type="term" value="F:coenzyme F420 binding"/>
    <property type="evidence" value="ECO:0007669"/>
    <property type="project" value="TreeGrafter"/>
</dbReference>
<dbReference type="InterPro" id="IPR012349">
    <property type="entry name" value="Split_barrel_FMN-bd"/>
</dbReference>
<evidence type="ECO:0000256" key="1">
    <source>
        <dbReference type="ARBA" id="ARBA00023002"/>
    </source>
</evidence>
<dbReference type="InterPro" id="IPR011576">
    <property type="entry name" value="Pyridox_Oxase_N"/>
</dbReference>